<dbReference type="AlphaFoldDB" id="A0A1C5JT27"/>
<dbReference type="FunFam" id="3.30.565.10:FF:000013">
    <property type="entry name" value="Two-component sensor histidine kinase"/>
    <property type="match status" value="1"/>
</dbReference>
<dbReference type="EMBL" id="LT607750">
    <property type="protein sequence ID" value="SCG73647.1"/>
    <property type="molecule type" value="Genomic_DNA"/>
</dbReference>
<evidence type="ECO:0000256" key="15">
    <source>
        <dbReference type="SAM" id="Phobius"/>
    </source>
</evidence>
<dbReference type="SMART" id="SM00387">
    <property type="entry name" value="HATPase_c"/>
    <property type="match status" value="1"/>
</dbReference>
<evidence type="ECO:0000256" key="8">
    <source>
        <dbReference type="ARBA" id="ARBA00022741"/>
    </source>
</evidence>
<dbReference type="SMART" id="SM00388">
    <property type="entry name" value="HisKA"/>
    <property type="match status" value="1"/>
</dbReference>
<evidence type="ECO:0000256" key="11">
    <source>
        <dbReference type="ARBA" id="ARBA00022989"/>
    </source>
</evidence>
<evidence type="ECO:0000256" key="4">
    <source>
        <dbReference type="ARBA" id="ARBA00022475"/>
    </source>
</evidence>
<evidence type="ECO:0000256" key="14">
    <source>
        <dbReference type="ARBA" id="ARBA00035305"/>
    </source>
</evidence>
<dbReference type="InterPro" id="IPR003594">
    <property type="entry name" value="HATPase_dom"/>
</dbReference>
<dbReference type="InterPro" id="IPR036097">
    <property type="entry name" value="HisK_dim/P_sf"/>
</dbReference>
<keyword evidence="13 15" id="KW-0472">Membrane</keyword>
<feature type="transmembrane region" description="Helical" evidence="15">
    <location>
        <begin position="50"/>
        <end position="70"/>
    </location>
</feature>
<organism evidence="18 19">
    <name type="scientific">Micromonospora echinaurantiaca</name>
    <dbReference type="NCBI Taxonomy" id="47857"/>
    <lineage>
        <taxon>Bacteria</taxon>
        <taxon>Bacillati</taxon>
        <taxon>Actinomycetota</taxon>
        <taxon>Actinomycetes</taxon>
        <taxon>Micromonosporales</taxon>
        <taxon>Micromonosporaceae</taxon>
        <taxon>Micromonospora</taxon>
    </lineage>
</organism>
<dbReference type="Pfam" id="PF00512">
    <property type="entry name" value="HisKA"/>
    <property type="match status" value="1"/>
</dbReference>
<dbReference type="Proteomes" id="UP000198217">
    <property type="component" value="Chromosome I"/>
</dbReference>
<dbReference type="Pfam" id="PF02518">
    <property type="entry name" value="HATPase_c"/>
    <property type="match status" value="1"/>
</dbReference>
<keyword evidence="4" id="KW-1003">Cell membrane</keyword>
<dbReference type="EC" id="2.7.13.3" evidence="3"/>
<name>A0A1C5JT27_9ACTN</name>
<keyword evidence="9 18" id="KW-0418">Kinase</keyword>
<dbReference type="GO" id="GO:0005886">
    <property type="term" value="C:plasma membrane"/>
    <property type="evidence" value="ECO:0007669"/>
    <property type="project" value="UniProtKB-SubCell"/>
</dbReference>
<dbReference type="GO" id="GO:0005524">
    <property type="term" value="F:ATP binding"/>
    <property type="evidence" value="ECO:0007669"/>
    <property type="project" value="UniProtKB-KW"/>
</dbReference>
<dbReference type="Gene3D" id="1.10.287.130">
    <property type="match status" value="1"/>
</dbReference>
<reference evidence="18 19" key="1">
    <citation type="submission" date="2016-06" db="EMBL/GenBank/DDBJ databases">
        <authorList>
            <person name="Kjaerup R.B."/>
            <person name="Dalgaard T.S."/>
            <person name="Juul-Madsen H.R."/>
        </authorList>
    </citation>
    <scope>NUCLEOTIDE SEQUENCE [LARGE SCALE GENOMIC DNA]</scope>
    <source>
        <strain evidence="18 19">DSM 43904</strain>
    </source>
</reference>
<evidence type="ECO:0000259" key="17">
    <source>
        <dbReference type="PROSITE" id="PS50885"/>
    </source>
</evidence>
<keyword evidence="19" id="KW-1185">Reference proteome</keyword>
<evidence type="ECO:0000256" key="9">
    <source>
        <dbReference type="ARBA" id="ARBA00022777"/>
    </source>
</evidence>
<evidence type="ECO:0000256" key="3">
    <source>
        <dbReference type="ARBA" id="ARBA00012438"/>
    </source>
</evidence>
<dbReference type="SUPFAM" id="SSF158472">
    <property type="entry name" value="HAMP domain-like"/>
    <property type="match status" value="1"/>
</dbReference>
<dbReference type="PROSITE" id="PS50109">
    <property type="entry name" value="HIS_KIN"/>
    <property type="match status" value="1"/>
</dbReference>
<proteinExistence type="predicted"/>
<accession>A0A1C5JT27</accession>
<comment type="subcellular location">
    <subcellularLocation>
        <location evidence="2">Cell membrane</location>
        <topology evidence="2">Multi-pass membrane protein</topology>
    </subcellularLocation>
</comment>
<evidence type="ECO:0000256" key="10">
    <source>
        <dbReference type="ARBA" id="ARBA00022840"/>
    </source>
</evidence>
<keyword evidence="10" id="KW-0067">ATP-binding</keyword>
<feature type="domain" description="Histidine kinase" evidence="16">
    <location>
        <begin position="312"/>
        <end position="529"/>
    </location>
</feature>
<dbReference type="InterPro" id="IPR004358">
    <property type="entry name" value="Sig_transdc_His_kin-like_C"/>
</dbReference>
<feature type="domain" description="HAMP" evidence="17">
    <location>
        <begin position="245"/>
        <end position="297"/>
    </location>
</feature>
<sequence>MVTSPVQDSPSAAPRRRGAAWELWRGLAARGARLLAGLHQTWRRSLQLRVVTITLVASSLLVGGFAYVIANKITDILLENAVTDARLRLTSGADYTAKQVSLFSQPQEAQLQNTIEGTVNYLAGGDPQQTSGVVVAITADDHPGILQTRSAPAIDVRPLISPELRAAVADGNVAKQIRTGTLTGERTKYLVYGSPVPTDFGQIEIYYFVPLARQDAAAADARTTVAATGVALVLLLGLLAALVTRLVVTPVRVAARTAQRLSAGLLDQRMAVNGEDDLALLAASFNQMATNLQRQILRLEEMSRLQRRFTSDVSHELRTPLTTVRMAADLIFAERDEFDPAVARSAELLQAELDRFEELLTDLLEISRFDAGFAMLDAEPTDLVPVVHRVADRLAGLAERVGVAIELDVPAAPVIAEVDPRRVERVLRNLVGNAVEHGEGKPVVITLGADETAVAITVRDRGVGLKPGEEKLVFNRFWRADPSRARQTGGTGLGLSISLEDARLHGGWLEAWGAPGQGAQFRLTLPARAGDRLTTSPLRLVPADAALPFGGPRDGGLLAIGPGAGGALAITPAPAGDGSAGERAEARS</sequence>
<keyword evidence="8" id="KW-0547">Nucleotide-binding</keyword>
<dbReference type="PANTHER" id="PTHR43547">
    <property type="entry name" value="TWO-COMPONENT HISTIDINE KINASE"/>
    <property type="match status" value="1"/>
</dbReference>
<dbReference type="InterPro" id="IPR003660">
    <property type="entry name" value="HAMP_dom"/>
</dbReference>
<keyword evidence="11 15" id="KW-1133">Transmembrane helix</keyword>
<feature type="transmembrane region" description="Helical" evidence="15">
    <location>
        <begin position="225"/>
        <end position="248"/>
    </location>
</feature>
<keyword evidence="6" id="KW-0808">Transferase</keyword>
<evidence type="ECO:0000256" key="1">
    <source>
        <dbReference type="ARBA" id="ARBA00000085"/>
    </source>
</evidence>
<dbReference type="GO" id="GO:0000155">
    <property type="term" value="F:phosphorelay sensor kinase activity"/>
    <property type="evidence" value="ECO:0007669"/>
    <property type="project" value="InterPro"/>
</dbReference>
<dbReference type="InterPro" id="IPR047669">
    <property type="entry name" value="MtrAB_MtrB"/>
</dbReference>
<evidence type="ECO:0000313" key="18">
    <source>
        <dbReference type="EMBL" id="SCG73647.1"/>
    </source>
</evidence>
<dbReference type="PRINTS" id="PR00344">
    <property type="entry name" value="BCTRLSENSOR"/>
</dbReference>
<gene>
    <name evidence="18" type="ORF">GA0070609_4876</name>
</gene>
<dbReference type="Gene3D" id="6.10.340.10">
    <property type="match status" value="1"/>
</dbReference>
<dbReference type="FunFam" id="1.10.287.130:FF:000010">
    <property type="entry name" value="Two-component sensor histidine kinase"/>
    <property type="match status" value="1"/>
</dbReference>
<protein>
    <recommendedName>
        <fullName evidence="14">Sensor histidine kinase MtrB</fullName>
        <ecNumber evidence="3">2.7.13.3</ecNumber>
    </recommendedName>
</protein>
<dbReference type="SUPFAM" id="SSF55874">
    <property type="entry name" value="ATPase domain of HSP90 chaperone/DNA topoisomerase II/histidine kinase"/>
    <property type="match status" value="1"/>
</dbReference>
<dbReference type="CDD" id="cd00082">
    <property type="entry name" value="HisKA"/>
    <property type="match status" value="1"/>
</dbReference>
<dbReference type="Gene3D" id="3.30.565.10">
    <property type="entry name" value="Histidine kinase-like ATPase, C-terminal domain"/>
    <property type="match status" value="1"/>
</dbReference>
<dbReference type="InterPro" id="IPR003661">
    <property type="entry name" value="HisK_dim/P_dom"/>
</dbReference>
<evidence type="ECO:0000256" key="13">
    <source>
        <dbReference type="ARBA" id="ARBA00023136"/>
    </source>
</evidence>
<comment type="catalytic activity">
    <reaction evidence="1">
        <text>ATP + protein L-histidine = ADP + protein N-phospho-L-histidine.</text>
        <dbReference type="EC" id="2.7.13.3"/>
    </reaction>
</comment>
<dbReference type="InterPro" id="IPR036890">
    <property type="entry name" value="HATPase_C_sf"/>
</dbReference>
<keyword evidence="5" id="KW-0597">Phosphoprotein</keyword>
<dbReference type="RefSeq" id="WP_088995874.1">
    <property type="nucleotide sequence ID" value="NZ_LT607750.1"/>
</dbReference>
<keyword evidence="7 15" id="KW-0812">Transmembrane</keyword>
<dbReference type="Pfam" id="PF00672">
    <property type="entry name" value="HAMP"/>
    <property type="match status" value="1"/>
</dbReference>
<dbReference type="SUPFAM" id="SSF47384">
    <property type="entry name" value="Homodimeric domain of signal transducing histidine kinase"/>
    <property type="match status" value="1"/>
</dbReference>
<evidence type="ECO:0000256" key="7">
    <source>
        <dbReference type="ARBA" id="ARBA00022692"/>
    </source>
</evidence>
<keyword evidence="12" id="KW-0902">Two-component regulatory system</keyword>
<dbReference type="CDD" id="cd06225">
    <property type="entry name" value="HAMP"/>
    <property type="match status" value="1"/>
</dbReference>
<evidence type="ECO:0000256" key="6">
    <source>
        <dbReference type="ARBA" id="ARBA00022679"/>
    </source>
</evidence>
<dbReference type="NCBIfam" id="NF040691">
    <property type="entry name" value="MtrAB_MtrB"/>
    <property type="match status" value="1"/>
</dbReference>
<evidence type="ECO:0000259" key="16">
    <source>
        <dbReference type="PROSITE" id="PS50109"/>
    </source>
</evidence>
<dbReference type="PROSITE" id="PS50885">
    <property type="entry name" value="HAMP"/>
    <property type="match status" value="1"/>
</dbReference>
<evidence type="ECO:0000256" key="2">
    <source>
        <dbReference type="ARBA" id="ARBA00004651"/>
    </source>
</evidence>
<dbReference type="CDD" id="cd00075">
    <property type="entry name" value="HATPase"/>
    <property type="match status" value="1"/>
</dbReference>
<dbReference type="PANTHER" id="PTHR43547:SF2">
    <property type="entry name" value="HYBRID SIGNAL TRANSDUCTION HISTIDINE KINASE C"/>
    <property type="match status" value="1"/>
</dbReference>
<dbReference type="InterPro" id="IPR005467">
    <property type="entry name" value="His_kinase_dom"/>
</dbReference>
<evidence type="ECO:0000256" key="5">
    <source>
        <dbReference type="ARBA" id="ARBA00022553"/>
    </source>
</evidence>
<evidence type="ECO:0000256" key="12">
    <source>
        <dbReference type="ARBA" id="ARBA00023012"/>
    </source>
</evidence>
<evidence type="ECO:0000313" key="19">
    <source>
        <dbReference type="Proteomes" id="UP000198217"/>
    </source>
</evidence>
<dbReference type="SMART" id="SM00304">
    <property type="entry name" value="HAMP"/>
    <property type="match status" value="1"/>
</dbReference>